<evidence type="ECO:0000256" key="2">
    <source>
        <dbReference type="ARBA" id="ARBA00022737"/>
    </source>
</evidence>
<name>A0A6S7IZ67_PARCT</name>
<dbReference type="Pfam" id="PF00400">
    <property type="entry name" value="WD40"/>
    <property type="match status" value="1"/>
</dbReference>
<proteinExistence type="predicted"/>
<dbReference type="Gene3D" id="2.130.10.10">
    <property type="entry name" value="YVTN repeat-like/Quinoprotein amine dehydrogenase"/>
    <property type="match status" value="1"/>
</dbReference>
<accession>A0A6S7IZ67</accession>
<feature type="non-terminal residue" evidence="3">
    <location>
        <position position="470"/>
    </location>
</feature>
<evidence type="ECO:0000256" key="1">
    <source>
        <dbReference type="ARBA" id="ARBA00022574"/>
    </source>
</evidence>
<dbReference type="SMART" id="SM00320">
    <property type="entry name" value="WD40"/>
    <property type="match status" value="1"/>
</dbReference>
<keyword evidence="4" id="KW-1185">Reference proteome</keyword>
<dbReference type="InterPro" id="IPR015943">
    <property type="entry name" value="WD40/YVTN_repeat-like_dom_sf"/>
</dbReference>
<organism evidence="3 4">
    <name type="scientific">Paramuricea clavata</name>
    <name type="common">Red gorgonian</name>
    <name type="synonym">Violescent sea-whip</name>
    <dbReference type="NCBI Taxonomy" id="317549"/>
    <lineage>
        <taxon>Eukaryota</taxon>
        <taxon>Metazoa</taxon>
        <taxon>Cnidaria</taxon>
        <taxon>Anthozoa</taxon>
        <taxon>Octocorallia</taxon>
        <taxon>Malacalcyonacea</taxon>
        <taxon>Plexauridae</taxon>
        <taxon>Paramuricea</taxon>
    </lineage>
</organism>
<keyword evidence="1" id="KW-0853">WD repeat</keyword>
<evidence type="ECO:0000313" key="3">
    <source>
        <dbReference type="EMBL" id="CAB4023023.1"/>
    </source>
</evidence>
<dbReference type="PANTHER" id="PTHR10971">
    <property type="entry name" value="MRNA EXPORT FACTOR AND BUB3"/>
    <property type="match status" value="1"/>
</dbReference>
<sequence>INTGKFNATNLHITIPIMNVAYNYVDCILSDANILSYKFYATNISCLNAVLRNMIPLHFSALQKLILLNTEISKISRYIHDLYRGGGFACALPLQFMEYFRTPHTHEMFRSTFKGHEHILGLGDKIAKFEWTNVGTYVWIKTFEELERFVLEALNLKGKWKSPGGDVKVFKSEGEGEYMIKWRGPRSKKLSHKSINYQTYAIDIIIRDVHDRDYNTSKANKPISYCLLDYTKRKHNQTFTLHKWKKYEKNIKTKNNIFVKKCVFSTFYDPRHYPRLYPRHTTFNPRHTKYRDIDEANRLAQQVVLISLTSPALCISLVGTTCSESFTITKLVTRSLTTCYVLSSIEGRVAVEYFDPSPEVQKTKYAFKCHRIKESGMELIYPVNAISFHNVHNTFATGGSDGYVNVWDGFNKKRLCQFHRYPTSISSLSFSHDGSALAISSSFLQEEDNKDPPENAVYIRSVTDTETKPK</sequence>
<dbReference type="OrthoDB" id="5965613at2759"/>
<dbReference type="EMBL" id="CACRXK020012273">
    <property type="protein sequence ID" value="CAB4023023.1"/>
    <property type="molecule type" value="Genomic_DNA"/>
</dbReference>
<gene>
    <name evidence="3" type="ORF">PACLA_8A039986</name>
</gene>
<dbReference type="InterPro" id="IPR001680">
    <property type="entry name" value="WD40_rpt"/>
</dbReference>
<dbReference type="InterPro" id="IPR011047">
    <property type="entry name" value="Quinoprotein_ADH-like_sf"/>
</dbReference>
<keyword evidence="2" id="KW-0677">Repeat</keyword>
<evidence type="ECO:0000313" key="4">
    <source>
        <dbReference type="Proteomes" id="UP001152795"/>
    </source>
</evidence>
<reference evidence="3" key="1">
    <citation type="submission" date="2020-04" db="EMBL/GenBank/DDBJ databases">
        <authorList>
            <person name="Alioto T."/>
            <person name="Alioto T."/>
            <person name="Gomez Garrido J."/>
        </authorList>
    </citation>
    <scope>NUCLEOTIDE SEQUENCE</scope>
    <source>
        <strain evidence="3">A484AB</strain>
    </source>
</reference>
<dbReference type="AlphaFoldDB" id="A0A6S7IZ67"/>
<dbReference type="PROSITE" id="PS50082">
    <property type="entry name" value="WD_REPEATS_2"/>
    <property type="match status" value="1"/>
</dbReference>
<dbReference type="Proteomes" id="UP001152795">
    <property type="component" value="Unassembled WGS sequence"/>
</dbReference>
<dbReference type="SUPFAM" id="SSF50998">
    <property type="entry name" value="Quinoprotein alcohol dehydrogenase-like"/>
    <property type="match status" value="1"/>
</dbReference>
<protein>
    <submittedName>
        <fullName evidence="3">Mitotic checkpoint BUB3-like</fullName>
    </submittedName>
</protein>
<comment type="caution">
    <text evidence="3">The sequence shown here is derived from an EMBL/GenBank/DDBJ whole genome shotgun (WGS) entry which is preliminary data.</text>
</comment>